<dbReference type="EMBL" id="JAATNW010000001">
    <property type="protein sequence ID" value="NMH58658.1"/>
    <property type="molecule type" value="Genomic_DNA"/>
</dbReference>
<gene>
    <name evidence="1" type="ORF">HCJ96_01285</name>
</gene>
<proteinExistence type="predicted"/>
<accession>A0ABX1QYS8</accession>
<evidence type="ECO:0008006" key="3">
    <source>
        <dbReference type="Google" id="ProtNLM"/>
    </source>
</evidence>
<sequence length="173" mass="18867">MPLPLIWLGAGIVAAAAGVEYAREQQKSSGDVGVFPGECKTEVEPVDGAIVCCGIYGVFQHTGIWLEGKIVELAGTGLIRAISPTRFLANRSGEKIFVACDAKLNVLTQSACVERTIATLFQFSHYDLVENNCHRYVVRCLTGSNPAITRFAQLNAALSRHYATSVHWQLARW</sequence>
<comment type="caution">
    <text evidence="1">The sequence shown here is derived from an EMBL/GenBank/DDBJ whole genome shotgun (WGS) entry which is preliminary data.</text>
</comment>
<keyword evidence="2" id="KW-1185">Reference proteome</keyword>
<name>A0ABX1QYS8_9ALTE</name>
<organism evidence="1 2">
    <name type="scientific">Alteromonas ponticola</name>
    <dbReference type="NCBI Taxonomy" id="2720613"/>
    <lineage>
        <taxon>Bacteria</taxon>
        <taxon>Pseudomonadati</taxon>
        <taxon>Pseudomonadota</taxon>
        <taxon>Gammaproteobacteria</taxon>
        <taxon>Alteromonadales</taxon>
        <taxon>Alteromonadaceae</taxon>
        <taxon>Alteromonas/Salinimonas group</taxon>
        <taxon>Alteromonas</taxon>
    </lineage>
</organism>
<evidence type="ECO:0000313" key="2">
    <source>
        <dbReference type="Proteomes" id="UP000709336"/>
    </source>
</evidence>
<protein>
    <recommendedName>
        <fullName evidence="3">LRAT domain-containing protein</fullName>
    </recommendedName>
</protein>
<reference evidence="1 2" key="1">
    <citation type="submission" date="2020-03" db="EMBL/GenBank/DDBJ databases">
        <title>Alteromonas ponticola sp. nov., isolated from seawater.</title>
        <authorList>
            <person name="Yoon J.-H."/>
            <person name="Kim Y.-O."/>
        </authorList>
    </citation>
    <scope>NUCLEOTIDE SEQUENCE [LARGE SCALE GENOMIC DNA]</scope>
    <source>
        <strain evidence="1 2">MYP5</strain>
    </source>
</reference>
<evidence type="ECO:0000313" key="1">
    <source>
        <dbReference type="EMBL" id="NMH58658.1"/>
    </source>
</evidence>
<dbReference type="RefSeq" id="WP_169209216.1">
    <property type="nucleotide sequence ID" value="NZ_JAATNW010000001.1"/>
</dbReference>
<dbReference type="Proteomes" id="UP000709336">
    <property type="component" value="Unassembled WGS sequence"/>
</dbReference>